<dbReference type="PATRIC" id="fig|1196324.3.peg.2309"/>
<keyword evidence="3" id="KW-1185">Reference proteome</keyword>
<dbReference type="Pfam" id="PF12670">
    <property type="entry name" value="DUF3792"/>
    <property type="match status" value="1"/>
</dbReference>
<protein>
    <recommendedName>
        <fullName evidence="4">TIGR04086 family membrane protein</fullName>
    </recommendedName>
</protein>
<name>I8UEH9_9BACL</name>
<comment type="caution">
    <text evidence="2">The sequence shown here is derived from an EMBL/GenBank/DDBJ whole genome shotgun (WGS) entry which is preliminary data.</text>
</comment>
<feature type="transmembrane region" description="Helical" evidence="1">
    <location>
        <begin position="99"/>
        <end position="117"/>
    </location>
</feature>
<dbReference type="RefSeq" id="WP_007202333.1">
    <property type="nucleotide sequence ID" value="NZ_AKKV01000026.1"/>
</dbReference>
<evidence type="ECO:0000313" key="3">
    <source>
        <dbReference type="Proteomes" id="UP000004080"/>
    </source>
</evidence>
<sequence length="124" mass="13555">MKLMATSMFKGVIAIIATILIASLLLSLLLRFTSMTEESVKWVIIGCSFLALFIGGFLSGRKGKERGLILGTGTALLFSLLVFFVKYLGYHTTFSAEQYMYHGIFLVLCIIGALFGVNTSRPSS</sequence>
<feature type="transmembrane region" description="Helical" evidence="1">
    <location>
        <begin position="42"/>
        <end position="60"/>
    </location>
</feature>
<dbReference type="OrthoDB" id="2988991at2"/>
<keyword evidence="1" id="KW-1133">Transmembrane helix</keyword>
<dbReference type="eggNOG" id="ENOG50318CY">
    <property type="taxonomic scope" value="Bacteria"/>
</dbReference>
<evidence type="ECO:0000256" key="1">
    <source>
        <dbReference type="SAM" id="Phobius"/>
    </source>
</evidence>
<accession>I8UEH9</accession>
<keyword evidence="1" id="KW-0472">Membrane</keyword>
<dbReference type="STRING" id="1196324.A374_11245"/>
<reference evidence="2 3" key="1">
    <citation type="journal article" date="2012" name="J. Bacteriol.">
        <title>Genome of Bacillus macauensis ZFHKF-1, a Long-Chain-Forming Bacterium.</title>
        <authorList>
            <person name="Cai L."/>
            <person name="Zhang T."/>
        </authorList>
    </citation>
    <scope>NUCLEOTIDE SEQUENCE [LARGE SCALE GENOMIC DNA]</scope>
    <source>
        <strain evidence="2 3">ZFHKF-1</strain>
    </source>
</reference>
<dbReference type="NCBIfam" id="TIGR04086">
    <property type="entry name" value="TIGR04086_membr"/>
    <property type="match status" value="1"/>
</dbReference>
<keyword evidence="1" id="KW-0812">Transmembrane</keyword>
<gene>
    <name evidence="2" type="ORF">A374_11245</name>
</gene>
<evidence type="ECO:0000313" key="2">
    <source>
        <dbReference type="EMBL" id="EIT85315.1"/>
    </source>
</evidence>
<evidence type="ECO:0008006" key="4">
    <source>
        <dbReference type="Google" id="ProtNLM"/>
    </source>
</evidence>
<dbReference type="InterPro" id="IPR023804">
    <property type="entry name" value="DUF3792_TM"/>
</dbReference>
<dbReference type="AlphaFoldDB" id="I8UEH9"/>
<organism evidence="2 3">
    <name type="scientific">Fictibacillus macauensis ZFHKF-1</name>
    <dbReference type="NCBI Taxonomy" id="1196324"/>
    <lineage>
        <taxon>Bacteria</taxon>
        <taxon>Bacillati</taxon>
        <taxon>Bacillota</taxon>
        <taxon>Bacilli</taxon>
        <taxon>Bacillales</taxon>
        <taxon>Fictibacillaceae</taxon>
        <taxon>Fictibacillus</taxon>
    </lineage>
</organism>
<proteinExistence type="predicted"/>
<feature type="transmembrane region" description="Helical" evidence="1">
    <location>
        <begin position="67"/>
        <end position="87"/>
    </location>
</feature>
<feature type="transmembrane region" description="Helical" evidence="1">
    <location>
        <begin position="12"/>
        <end position="30"/>
    </location>
</feature>
<dbReference type="EMBL" id="AKKV01000026">
    <property type="protein sequence ID" value="EIT85315.1"/>
    <property type="molecule type" value="Genomic_DNA"/>
</dbReference>
<dbReference type="Proteomes" id="UP000004080">
    <property type="component" value="Unassembled WGS sequence"/>
</dbReference>